<keyword evidence="3" id="KW-1185">Reference proteome</keyword>
<accession>A0AAV9XMC7</accession>
<gene>
    <name evidence="2" type="ORF">TWF694_008302</name>
</gene>
<dbReference type="EMBL" id="JAVHJO010000004">
    <property type="protein sequence ID" value="KAK6540918.1"/>
    <property type="molecule type" value="Genomic_DNA"/>
</dbReference>
<dbReference type="AlphaFoldDB" id="A0AAV9XMC7"/>
<protein>
    <submittedName>
        <fullName evidence="2">Uncharacterized protein</fullName>
    </submittedName>
</protein>
<sequence length="348" mass="38756">MKYSIIILLFLSHLTLQRSLGNGAARKSDPKNAINRRDDKTGWARVTAREMNNWESVSFPDISDQLRYLWLANKPGEVVKKRIREDCGWFGDDQTMFYAPELKDGPGKDPAPPSAHFDGAPAVPPTPEFLALNSQFGDGSTCFLHDLKIALILRYGGGSSITSLGAVKQRSNNDYKPGQEICATNPDGQNFCGSTMIALSTMADGRARINSVTAKLIEMTTLLDAWTCRDKLTDKSLTYRVLFQDGSNPEKSEHIATADDFAINVSGLPKRIAKVFKSINSEFDAEVDRMVAKLEPQFARTKRLMETFSKGIQDENLLEFSGDFVYCTKLRKKLPKKDSDLDLPIDLS</sequence>
<evidence type="ECO:0000313" key="2">
    <source>
        <dbReference type="EMBL" id="KAK6540918.1"/>
    </source>
</evidence>
<reference evidence="2 3" key="1">
    <citation type="submission" date="2019-10" db="EMBL/GenBank/DDBJ databases">
        <authorList>
            <person name="Palmer J.M."/>
        </authorList>
    </citation>
    <scope>NUCLEOTIDE SEQUENCE [LARGE SCALE GENOMIC DNA]</scope>
    <source>
        <strain evidence="2 3">TWF694</strain>
    </source>
</reference>
<comment type="caution">
    <text evidence="2">The sequence shown here is derived from an EMBL/GenBank/DDBJ whole genome shotgun (WGS) entry which is preliminary data.</text>
</comment>
<feature type="signal peptide" evidence="1">
    <location>
        <begin position="1"/>
        <end position="17"/>
    </location>
</feature>
<keyword evidence="1" id="KW-0732">Signal</keyword>
<dbReference type="Proteomes" id="UP001365542">
    <property type="component" value="Unassembled WGS sequence"/>
</dbReference>
<evidence type="ECO:0000313" key="3">
    <source>
        <dbReference type="Proteomes" id="UP001365542"/>
    </source>
</evidence>
<evidence type="ECO:0000256" key="1">
    <source>
        <dbReference type="SAM" id="SignalP"/>
    </source>
</evidence>
<proteinExistence type="predicted"/>
<feature type="chain" id="PRO_5043328819" evidence="1">
    <location>
        <begin position="18"/>
        <end position="348"/>
    </location>
</feature>
<name>A0AAV9XMC7_9PEZI</name>
<organism evidence="2 3">
    <name type="scientific">Orbilia ellipsospora</name>
    <dbReference type="NCBI Taxonomy" id="2528407"/>
    <lineage>
        <taxon>Eukaryota</taxon>
        <taxon>Fungi</taxon>
        <taxon>Dikarya</taxon>
        <taxon>Ascomycota</taxon>
        <taxon>Pezizomycotina</taxon>
        <taxon>Orbiliomycetes</taxon>
        <taxon>Orbiliales</taxon>
        <taxon>Orbiliaceae</taxon>
        <taxon>Orbilia</taxon>
    </lineage>
</organism>